<dbReference type="SUPFAM" id="SSF52200">
    <property type="entry name" value="Toll/Interleukin receptor TIR domain"/>
    <property type="match status" value="1"/>
</dbReference>
<dbReference type="PANTHER" id="PTHR24365:SF541">
    <property type="entry name" value="PROTEIN TOLL-RELATED"/>
    <property type="match status" value="1"/>
</dbReference>
<comment type="subcellular location">
    <subcellularLocation>
        <location evidence="1">Membrane</location>
    </subcellularLocation>
</comment>
<dbReference type="GO" id="GO:0038023">
    <property type="term" value="F:signaling receptor activity"/>
    <property type="evidence" value="ECO:0007669"/>
    <property type="project" value="TreeGrafter"/>
</dbReference>
<gene>
    <name evidence="7" type="ORF">Ga0074812_107158</name>
</gene>
<keyword evidence="4" id="KW-1133">Transmembrane helix</keyword>
<evidence type="ECO:0000313" key="7">
    <source>
        <dbReference type="EMBL" id="CUU56274.1"/>
    </source>
</evidence>
<organism evidence="7 8">
    <name type="scientific">Parafrankia irregularis</name>
    <dbReference type="NCBI Taxonomy" id="795642"/>
    <lineage>
        <taxon>Bacteria</taxon>
        <taxon>Bacillati</taxon>
        <taxon>Actinomycetota</taxon>
        <taxon>Actinomycetes</taxon>
        <taxon>Frankiales</taxon>
        <taxon>Frankiaceae</taxon>
        <taxon>Parafrankia</taxon>
    </lineage>
</organism>
<dbReference type="RefSeq" id="WP_165615617.1">
    <property type="nucleotide sequence ID" value="NZ_FAOZ01000007.1"/>
</dbReference>
<dbReference type="AlphaFoldDB" id="A0A0S4QMJ8"/>
<dbReference type="EMBL" id="FAOZ01000007">
    <property type="protein sequence ID" value="CUU56274.1"/>
    <property type="molecule type" value="Genomic_DNA"/>
</dbReference>
<dbReference type="InterPro" id="IPR035897">
    <property type="entry name" value="Toll_tir_struct_dom_sf"/>
</dbReference>
<dbReference type="GO" id="GO:0007165">
    <property type="term" value="P:signal transduction"/>
    <property type="evidence" value="ECO:0007669"/>
    <property type="project" value="InterPro"/>
</dbReference>
<dbReference type="Pfam" id="PF13676">
    <property type="entry name" value="TIR_2"/>
    <property type="match status" value="1"/>
</dbReference>
<evidence type="ECO:0000256" key="5">
    <source>
        <dbReference type="ARBA" id="ARBA00023136"/>
    </source>
</evidence>
<accession>A0A0S4QMJ8</accession>
<dbReference type="InterPro" id="IPR000157">
    <property type="entry name" value="TIR_dom"/>
</dbReference>
<proteinExistence type="predicted"/>
<dbReference type="GO" id="GO:0005886">
    <property type="term" value="C:plasma membrane"/>
    <property type="evidence" value="ECO:0007669"/>
    <property type="project" value="TreeGrafter"/>
</dbReference>
<dbReference type="SMART" id="SM00255">
    <property type="entry name" value="TIR"/>
    <property type="match status" value="1"/>
</dbReference>
<reference evidence="8" key="1">
    <citation type="submission" date="2015-11" db="EMBL/GenBank/DDBJ databases">
        <authorList>
            <person name="Varghese N."/>
        </authorList>
    </citation>
    <scope>NUCLEOTIDE SEQUENCE [LARGE SCALE GENOMIC DNA]</scope>
    <source>
        <strain evidence="8">DSM 45899</strain>
    </source>
</reference>
<evidence type="ECO:0000256" key="1">
    <source>
        <dbReference type="ARBA" id="ARBA00004370"/>
    </source>
</evidence>
<dbReference type="PROSITE" id="PS50104">
    <property type="entry name" value="TIR"/>
    <property type="match status" value="1"/>
</dbReference>
<dbReference type="PANTHER" id="PTHR24365">
    <property type="entry name" value="TOLL-LIKE RECEPTOR"/>
    <property type="match status" value="1"/>
</dbReference>
<keyword evidence="8" id="KW-1185">Reference proteome</keyword>
<name>A0A0S4QMJ8_9ACTN</name>
<keyword evidence="2" id="KW-0812">Transmembrane</keyword>
<evidence type="ECO:0000256" key="3">
    <source>
        <dbReference type="ARBA" id="ARBA00022729"/>
    </source>
</evidence>
<evidence type="ECO:0000256" key="2">
    <source>
        <dbReference type="ARBA" id="ARBA00022692"/>
    </source>
</evidence>
<feature type="domain" description="TIR" evidence="6">
    <location>
        <begin position="24"/>
        <end position="156"/>
    </location>
</feature>
<evidence type="ECO:0000313" key="8">
    <source>
        <dbReference type="Proteomes" id="UP000198802"/>
    </source>
</evidence>
<dbReference type="Gene3D" id="3.40.50.10140">
    <property type="entry name" value="Toll/interleukin-1 receptor homology (TIR) domain"/>
    <property type="match status" value="1"/>
</dbReference>
<protein>
    <submittedName>
        <fullName evidence="7">TIR domain-containing protein</fullName>
    </submittedName>
</protein>
<keyword evidence="3" id="KW-0732">Signal</keyword>
<dbReference type="Proteomes" id="UP000198802">
    <property type="component" value="Unassembled WGS sequence"/>
</dbReference>
<evidence type="ECO:0000256" key="4">
    <source>
        <dbReference type="ARBA" id="ARBA00022989"/>
    </source>
</evidence>
<evidence type="ECO:0000259" key="6">
    <source>
        <dbReference type="PROSITE" id="PS50104"/>
    </source>
</evidence>
<sequence>MTRPTSEGTGSAGSVQGAAGAPDLPYDVFVSYRHREPALSWVRHRLVPGLRQRGLRVCLDVDSFRLGAPLVLEMERAVVESRCTLAVLTPAYLDGTFTELENVLAEHLGLETAQRRLIMVLREPCEPKLRLRARMWLDLTADDELEAGCDRLAGEIRSLQPPPR</sequence>
<keyword evidence="5" id="KW-0472">Membrane</keyword>